<keyword evidence="4" id="KW-0175">Coiled coil</keyword>
<evidence type="ECO:0000256" key="3">
    <source>
        <dbReference type="ARBA" id="ARBA00023242"/>
    </source>
</evidence>
<proteinExistence type="inferred from homology"/>
<evidence type="ECO:0000313" key="6">
    <source>
        <dbReference type="EMBL" id="GJQ08581.1"/>
    </source>
</evidence>
<comment type="caution">
    <text evidence="6">The sequence shown here is derived from an EMBL/GenBank/DDBJ whole genome shotgun (WGS) entry which is preliminary data.</text>
</comment>
<comment type="similarity">
    <text evidence="2">Belongs to the ESS2 family.</text>
</comment>
<dbReference type="GO" id="GO:0071013">
    <property type="term" value="C:catalytic step 2 spliceosome"/>
    <property type="evidence" value="ECO:0007669"/>
    <property type="project" value="TreeGrafter"/>
</dbReference>
<dbReference type="OrthoDB" id="19679at2759"/>
<evidence type="ECO:0000313" key="7">
    <source>
        <dbReference type="Proteomes" id="UP001061958"/>
    </source>
</evidence>
<dbReference type="Proteomes" id="UP001061958">
    <property type="component" value="Unassembled WGS sequence"/>
</dbReference>
<feature type="compositionally biased region" description="Polar residues" evidence="5">
    <location>
        <begin position="406"/>
        <end position="420"/>
    </location>
</feature>
<organism evidence="6 7">
    <name type="scientific">Galdieria partita</name>
    <dbReference type="NCBI Taxonomy" id="83374"/>
    <lineage>
        <taxon>Eukaryota</taxon>
        <taxon>Rhodophyta</taxon>
        <taxon>Bangiophyceae</taxon>
        <taxon>Galdieriales</taxon>
        <taxon>Galdieriaceae</taxon>
        <taxon>Galdieria</taxon>
    </lineage>
</organism>
<comment type="subcellular location">
    <subcellularLocation>
        <location evidence="1">Nucleus</location>
    </subcellularLocation>
</comment>
<feature type="region of interest" description="Disordered" evidence="5">
    <location>
        <begin position="391"/>
        <end position="451"/>
    </location>
</feature>
<gene>
    <name evidence="6" type="ORF">GpartN1_g372.t1</name>
</gene>
<feature type="compositionally biased region" description="Basic residues" evidence="5">
    <location>
        <begin position="392"/>
        <end position="404"/>
    </location>
</feature>
<dbReference type="PANTHER" id="PTHR12940">
    <property type="entry name" value="ES-2 PROTEIN - RELATED"/>
    <property type="match status" value="1"/>
</dbReference>
<accession>A0A9C7PRM8</accession>
<evidence type="ECO:0000256" key="1">
    <source>
        <dbReference type="ARBA" id="ARBA00004123"/>
    </source>
</evidence>
<name>A0A9C7PRM8_9RHOD</name>
<sequence length="451" mass="52310">MSCASSNSKKDIAHSNYSNSNKRVCSEEEYVDILNKVIVDSYFPDLPKLRRRLAALEEREQLPESSEKIDFLPESCKRNWLTQDYSSTFNTPKSITSHETTTAQYEGVFIDRSRPLESFFRSYTSEDNYSFEILVKQEEEEKRKRNLLLSEDRVPDNTLGFCKKGLLQDSKQLVAVGQTGELTALGDTRPKRLHFWPFREKNNLFFCPSEAPLTEQELRLRKFVEERKEIKRENTRLKGLPFLLNESFRMKTGDTESQSSSVDLKEEEIRILKRLGQRHRSSSIANEDSKYERIDDDFSSHYLDTVEELNAFVPSSPILSPRDIPNSPFITWGQIAATPQLLDDEEEGIQDEWLATSHNNKQQHFDNSHSNFHIPSMDRRERAALHLEKKLTGKKRKSQGKKHPQTPASVATRFSRNVTLSPAAKRLADSLRIPNMQSVRRTPFTPYRRNE</sequence>
<feature type="coiled-coil region" evidence="4">
    <location>
        <begin position="213"/>
        <end position="240"/>
    </location>
</feature>
<evidence type="ECO:0000256" key="5">
    <source>
        <dbReference type="SAM" id="MobiDB-lite"/>
    </source>
</evidence>
<dbReference type="EMBL" id="BQMJ01000003">
    <property type="protein sequence ID" value="GJQ08581.1"/>
    <property type="molecule type" value="Genomic_DNA"/>
</dbReference>
<keyword evidence="7" id="KW-1185">Reference proteome</keyword>
<keyword evidence="3" id="KW-0539">Nucleus</keyword>
<protein>
    <submittedName>
        <fullName evidence="6">Uncharacterized protein</fullName>
    </submittedName>
</protein>
<reference evidence="6" key="2">
    <citation type="submission" date="2022-01" db="EMBL/GenBank/DDBJ databases">
        <authorList>
            <person name="Hirooka S."/>
            <person name="Miyagishima S.Y."/>
        </authorList>
    </citation>
    <scope>NUCLEOTIDE SEQUENCE</scope>
    <source>
        <strain evidence="6">NBRC 102759</strain>
    </source>
</reference>
<evidence type="ECO:0000256" key="2">
    <source>
        <dbReference type="ARBA" id="ARBA00009072"/>
    </source>
</evidence>
<dbReference type="InterPro" id="IPR019148">
    <property type="entry name" value="Nuclear_protein_DGCR14_ESS-2"/>
</dbReference>
<dbReference type="AlphaFoldDB" id="A0A9C7PRM8"/>
<evidence type="ECO:0000256" key="4">
    <source>
        <dbReference type="SAM" id="Coils"/>
    </source>
</evidence>
<reference evidence="6" key="1">
    <citation type="journal article" date="2022" name="Proc. Natl. Acad. Sci. U.S.A.">
        <title>Life cycle and functional genomics of the unicellular red alga Galdieria for elucidating algal and plant evolution and industrial use.</title>
        <authorList>
            <person name="Hirooka S."/>
            <person name="Itabashi T."/>
            <person name="Ichinose T.M."/>
            <person name="Onuma R."/>
            <person name="Fujiwara T."/>
            <person name="Yamashita S."/>
            <person name="Jong L.W."/>
            <person name="Tomita R."/>
            <person name="Iwane A.H."/>
            <person name="Miyagishima S.Y."/>
        </authorList>
    </citation>
    <scope>NUCLEOTIDE SEQUENCE</scope>
    <source>
        <strain evidence="6">NBRC 102759</strain>
    </source>
</reference>
<dbReference type="PANTHER" id="PTHR12940:SF0">
    <property type="entry name" value="SPLICING FACTOR ESS-2 HOMOLOG"/>
    <property type="match status" value="1"/>
</dbReference>
<dbReference type="Pfam" id="PF09751">
    <property type="entry name" value="Es2"/>
    <property type="match status" value="1"/>
</dbReference>